<evidence type="ECO:0000256" key="3">
    <source>
        <dbReference type="ARBA" id="ARBA00022741"/>
    </source>
</evidence>
<sequence length="520" mass="56632">MKGNKGGTTTTTRPLAIRVVSAGGTCTNANACLDSPDTNTNTTSALQGALARIRGLAIVTSAINLSPGYDSYTKRLLPLPTEYDTAHHDDLSADEAYELPQRTAKPSNWRKVRNIVQWTPFIQTYKKHKYPWVQLAGHQGNFRAGYKQGTILKKLCPAEEKALEGIMVDILRPYVPRYTGVVEGADGEKYLQLEDLLSSFALPCVMDIKMGVRTYLEDELAKAREKPKLRKDMYEKMTQIDAKAPTEAEHKAKAVTKPRYMVWRETISSTATQGFRIEGVRRGDGTSSKDFKTTRTREQILSCLSSFVQGYPHSITRYIQQLKSIKVTLEASSFFKTHELIGSSLLFVHNDSSALVRMIDFAKTIPLPENVTITHRSPWSEGTHEDGYLLGLDNLVDLFTVLEETMNANGATTSPINITTSTTTPISDATATTTQSLPNMTSSIPTTPSPSSPAIPTTTSQSLPSATTTTTTISSPPPVPATTSSSSTSPPPPVPATTCPPVPASTSPPLQVPVYNPSFS</sequence>
<evidence type="ECO:0000256" key="4">
    <source>
        <dbReference type="ARBA" id="ARBA00022777"/>
    </source>
</evidence>
<evidence type="ECO:0000313" key="9">
    <source>
        <dbReference type="Proteomes" id="UP001286313"/>
    </source>
</evidence>
<dbReference type="InterPro" id="IPR038286">
    <property type="entry name" value="IPK_sf"/>
</dbReference>
<name>A0AAE1G8V6_PETCI</name>
<dbReference type="GO" id="GO:0005737">
    <property type="term" value="C:cytoplasm"/>
    <property type="evidence" value="ECO:0007669"/>
    <property type="project" value="TreeGrafter"/>
</dbReference>
<dbReference type="Gene3D" id="3.30.470.160">
    <property type="entry name" value="Inositol polyphosphate kinase"/>
    <property type="match status" value="1"/>
</dbReference>
<comment type="similarity">
    <text evidence="1 6">Belongs to the inositol phosphokinase (IPK) family.</text>
</comment>
<evidence type="ECO:0000256" key="6">
    <source>
        <dbReference type="RuleBase" id="RU363090"/>
    </source>
</evidence>
<dbReference type="AlphaFoldDB" id="A0AAE1G8V6"/>
<dbReference type="PANTHER" id="PTHR12400">
    <property type="entry name" value="INOSITOL POLYPHOSPHATE KINASE"/>
    <property type="match status" value="1"/>
</dbReference>
<accession>A0AAE1G8V6</accession>
<evidence type="ECO:0000256" key="7">
    <source>
        <dbReference type="SAM" id="MobiDB-lite"/>
    </source>
</evidence>
<proteinExistence type="inferred from homology"/>
<comment type="caution">
    <text evidence="8">The sequence shown here is derived from an EMBL/GenBank/DDBJ whole genome shotgun (WGS) entry which is preliminary data.</text>
</comment>
<dbReference type="GO" id="GO:0005524">
    <property type="term" value="F:ATP binding"/>
    <property type="evidence" value="ECO:0007669"/>
    <property type="project" value="UniProtKB-KW"/>
</dbReference>
<dbReference type="EC" id="2.7.-.-" evidence="6"/>
<dbReference type="GO" id="GO:0046854">
    <property type="term" value="P:phosphatidylinositol phosphate biosynthetic process"/>
    <property type="evidence" value="ECO:0007669"/>
    <property type="project" value="TreeGrafter"/>
</dbReference>
<dbReference type="Pfam" id="PF03770">
    <property type="entry name" value="IPK"/>
    <property type="match status" value="1"/>
</dbReference>
<keyword evidence="4 6" id="KW-0418">Kinase</keyword>
<dbReference type="FunFam" id="3.30.470.160:FF:000001">
    <property type="entry name" value="Kinase"/>
    <property type="match status" value="1"/>
</dbReference>
<dbReference type="GO" id="GO:0032958">
    <property type="term" value="P:inositol phosphate biosynthetic process"/>
    <property type="evidence" value="ECO:0007669"/>
    <property type="project" value="InterPro"/>
</dbReference>
<evidence type="ECO:0000256" key="5">
    <source>
        <dbReference type="ARBA" id="ARBA00022840"/>
    </source>
</evidence>
<dbReference type="GO" id="GO:0005634">
    <property type="term" value="C:nucleus"/>
    <property type="evidence" value="ECO:0007669"/>
    <property type="project" value="TreeGrafter"/>
</dbReference>
<feature type="region of interest" description="Disordered" evidence="7">
    <location>
        <begin position="411"/>
        <end position="520"/>
    </location>
</feature>
<dbReference type="GO" id="GO:0000828">
    <property type="term" value="F:inositol hexakisphosphate kinase activity"/>
    <property type="evidence" value="ECO:0007669"/>
    <property type="project" value="TreeGrafter"/>
</dbReference>
<reference evidence="8" key="1">
    <citation type="submission" date="2023-10" db="EMBL/GenBank/DDBJ databases">
        <title>Genome assemblies of two species of porcelain crab, Petrolisthes cinctipes and Petrolisthes manimaculis (Anomura: Porcellanidae).</title>
        <authorList>
            <person name="Angst P."/>
        </authorList>
    </citation>
    <scope>NUCLEOTIDE SEQUENCE</scope>
    <source>
        <strain evidence="8">PB745_01</strain>
        <tissue evidence="8">Gill</tissue>
    </source>
</reference>
<keyword evidence="3" id="KW-0547">Nucleotide-binding</keyword>
<evidence type="ECO:0000256" key="1">
    <source>
        <dbReference type="ARBA" id="ARBA00007374"/>
    </source>
</evidence>
<dbReference type="InterPro" id="IPR005522">
    <property type="entry name" value="IPK"/>
</dbReference>
<keyword evidence="2 6" id="KW-0808">Transferase</keyword>
<feature type="compositionally biased region" description="Low complexity" evidence="7">
    <location>
        <begin position="454"/>
        <end position="474"/>
    </location>
</feature>
<dbReference type="EMBL" id="JAWQEG010000572">
    <property type="protein sequence ID" value="KAK3888267.1"/>
    <property type="molecule type" value="Genomic_DNA"/>
</dbReference>
<evidence type="ECO:0000256" key="2">
    <source>
        <dbReference type="ARBA" id="ARBA00022679"/>
    </source>
</evidence>
<dbReference type="SUPFAM" id="SSF56104">
    <property type="entry name" value="SAICAR synthase-like"/>
    <property type="match status" value="1"/>
</dbReference>
<feature type="compositionally biased region" description="Low complexity" evidence="7">
    <location>
        <begin position="411"/>
        <end position="434"/>
    </location>
</feature>
<feature type="compositionally biased region" description="Pro residues" evidence="7">
    <location>
        <begin position="489"/>
        <end position="503"/>
    </location>
</feature>
<protein>
    <recommendedName>
        <fullName evidence="6">Kinase</fullName>
        <ecNumber evidence="6">2.7.-.-</ecNumber>
    </recommendedName>
</protein>
<gene>
    <name evidence="8" type="ORF">Pcinc_007670</name>
</gene>
<dbReference type="PANTHER" id="PTHR12400:SF97">
    <property type="entry name" value="KINASE"/>
    <property type="match status" value="1"/>
</dbReference>
<organism evidence="8 9">
    <name type="scientific">Petrolisthes cinctipes</name>
    <name type="common">Flat porcelain crab</name>
    <dbReference type="NCBI Taxonomy" id="88211"/>
    <lineage>
        <taxon>Eukaryota</taxon>
        <taxon>Metazoa</taxon>
        <taxon>Ecdysozoa</taxon>
        <taxon>Arthropoda</taxon>
        <taxon>Crustacea</taxon>
        <taxon>Multicrustacea</taxon>
        <taxon>Malacostraca</taxon>
        <taxon>Eumalacostraca</taxon>
        <taxon>Eucarida</taxon>
        <taxon>Decapoda</taxon>
        <taxon>Pleocyemata</taxon>
        <taxon>Anomura</taxon>
        <taxon>Galatheoidea</taxon>
        <taxon>Porcellanidae</taxon>
        <taxon>Petrolisthes</taxon>
    </lineage>
</organism>
<keyword evidence="9" id="KW-1185">Reference proteome</keyword>
<evidence type="ECO:0000313" key="8">
    <source>
        <dbReference type="EMBL" id="KAK3888267.1"/>
    </source>
</evidence>
<dbReference type="Proteomes" id="UP001286313">
    <property type="component" value="Unassembled WGS sequence"/>
</dbReference>
<keyword evidence="5" id="KW-0067">ATP-binding</keyword>